<sequence length="230" mass="24650">MRILGIDRPGGARTPLGRACARVGAAAAGVVIAAGLFQAPAVARITPATYTYSYETGFQGWVPKTDQNTGTPECSPHDSAVALSNAKARDGVRSVDLQAHGENDCGLLWLDRTFDVGTTAPVRLDLSLWVWTRDSSTGPGGVNDVVARAGAACETDPYQEVDRDQTWIGWPEIGSLGHGDGIPGWYQYRYQATVTPDSSGRVCVSQGMQIVSTYAFIKHYYLDTTTVTFS</sequence>
<comment type="caution">
    <text evidence="1">The sequence shown here is derived from an EMBL/GenBank/DDBJ whole genome shotgun (WGS) entry which is preliminary data.</text>
</comment>
<keyword evidence="2" id="KW-1185">Reference proteome</keyword>
<dbReference type="EMBL" id="VCKW01000434">
    <property type="protein sequence ID" value="TMQ87081.1"/>
    <property type="molecule type" value="Genomic_DNA"/>
</dbReference>
<protein>
    <submittedName>
        <fullName evidence="1">Uncharacterized protein</fullName>
    </submittedName>
</protein>
<accession>A0A5C4IYX5</accession>
<evidence type="ECO:0000313" key="2">
    <source>
        <dbReference type="Proteomes" id="UP000309174"/>
    </source>
</evidence>
<gene>
    <name evidence="1" type="ORF">ETD83_39930</name>
</gene>
<evidence type="ECO:0000313" key="1">
    <source>
        <dbReference type="EMBL" id="TMQ87081.1"/>
    </source>
</evidence>
<dbReference type="AlphaFoldDB" id="A0A5C4IYX5"/>
<dbReference type="OrthoDB" id="3682611at2"/>
<organism evidence="1 2">
    <name type="scientific">Actinomadura soli</name>
    <dbReference type="NCBI Taxonomy" id="2508997"/>
    <lineage>
        <taxon>Bacteria</taxon>
        <taxon>Bacillati</taxon>
        <taxon>Actinomycetota</taxon>
        <taxon>Actinomycetes</taxon>
        <taxon>Streptosporangiales</taxon>
        <taxon>Thermomonosporaceae</taxon>
        <taxon>Actinomadura</taxon>
    </lineage>
</organism>
<name>A0A5C4IYX5_9ACTN</name>
<dbReference type="RefSeq" id="WP_138650451.1">
    <property type="nucleotide sequence ID" value="NZ_VCKW01000434.1"/>
</dbReference>
<reference evidence="1 2" key="1">
    <citation type="submission" date="2019-05" db="EMBL/GenBank/DDBJ databases">
        <title>Draft genome sequence of Actinomadura sp. 14C53.</title>
        <authorList>
            <person name="Saricaoglu S."/>
            <person name="Isik K."/>
        </authorList>
    </citation>
    <scope>NUCLEOTIDE SEQUENCE [LARGE SCALE GENOMIC DNA]</scope>
    <source>
        <strain evidence="1 2">14C53</strain>
    </source>
</reference>
<dbReference type="Proteomes" id="UP000309174">
    <property type="component" value="Unassembled WGS sequence"/>
</dbReference>
<proteinExistence type="predicted"/>